<evidence type="ECO:0000256" key="2">
    <source>
        <dbReference type="SAM" id="Phobius"/>
    </source>
</evidence>
<proteinExistence type="predicted"/>
<organism evidence="3 4">
    <name type="scientific">Phyllotreta striolata</name>
    <name type="common">Striped flea beetle</name>
    <name type="synonym">Crioceris striolata</name>
    <dbReference type="NCBI Taxonomy" id="444603"/>
    <lineage>
        <taxon>Eukaryota</taxon>
        <taxon>Metazoa</taxon>
        <taxon>Ecdysozoa</taxon>
        <taxon>Arthropoda</taxon>
        <taxon>Hexapoda</taxon>
        <taxon>Insecta</taxon>
        <taxon>Pterygota</taxon>
        <taxon>Neoptera</taxon>
        <taxon>Endopterygota</taxon>
        <taxon>Coleoptera</taxon>
        <taxon>Polyphaga</taxon>
        <taxon>Cucujiformia</taxon>
        <taxon>Chrysomeloidea</taxon>
        <taxon>Chrysomelidae</taxon>
        <taxon>Galerucinae</taxon>
        <taxon>Alticini</taxon>
        <taxon>Phyllotreta</taxon>
    </lineage>
</organism>
<protein>
    <submittedName>
        <fullName evidence="3">Uncharacterized protein</fullName>
    </submittedName>
</protein>
<feature type="transmembrane region" description="Helical" evidence="2">
    <location>
        <begin position="70"/>
        <end position="94"/>
    </location>
</feature>
<keyword evidence="4" id="KW-1185">Reference proteome</keyword>
<reference evidence="3" key="1">
    <citation type="submission" date="2022-01" db="EMBL/GenBank/DDBJ databases">
        <authorList>
            <person name="King R."/>
        </authorList>
    </citation>
    <scope>NUCLEOTIDE SEQUENCE</scope>
</reference>
<evidence type="ECO:0000313" key="3">
    <source>
        <dbReference type="EMBL" id="CAG9854428.1"/>
    </source>
</evidence>
<dbReference type="AlphaFoldDB" id="A0A9N9TFK9"/>
<keyword evidence="2" id="KW-0812">Transmembrane</keyword>
<name>A0A9N9TFK9_PHYSR</name>
<evidence type="ECO:0000256" key="1">
    <source>
        <dbReference type="SAM" id="MobiDB-lite"/>
    </source>
</evidence>
<dbReference type="Proteomes" id="UP001153712">
    <property type="component" value="Chromosome 1"/>
</dbReference>
<accession>A0A9N9TFK9</accession>
<gene>
    <name evidence="3" type="ORF">PHYEVI_LOCUS890</name>
</gene>
<dbReference type="EMBL" id="OU900094">
    <property type="protein sequence ID" value="CAG9854428.1"/>
    <property type="molecule type" value="Genomic_DNA"/>
</dbReference>
<keyword evidence="2" id="KW-1133">Transmembrane helix</keyword>
<feature type="region of interest" description="Disordered" evidence="1">
    <location>
        <begin position="1"/>
        <end position="21"/>
    </location>
</feature>
<feature type="compositionally biased region" description="Polar residues" evidence="1">
    <location>
        <begin position="1"/>
        <end position="13"/>
    </location>
</feature>
<keyword evidence="2" id="KW-0472">Membrane</keyword>
<evidence type="ECO:0000313" key="4">
    <source>
        <dbReference type="Proteomes" id="UP001153712"/>
    </source>
</evidence>
<sequence length="127" mass="14417">MRSINDTSAQTVSYDIEEEDEVTEEIDDEFEEEGGRTAVVQAVPAVDDEESEAYGMEDVNYKIDDRKEKLTTYCIAFHAVIVFVLLVLLLYPFLFRPNIRYIIVNVTVLVESATSSLKEINSITPET</sequence>